<dbReference type="InterPro" id="IPR037175">
    <property type="entry name" value="KFase_sf"/>
</dbReference>
<feature type="compositionally biased region" description="Basic and acidic residues" evidence="2">
    <location>
        <begin position="1"/>
        <end position="10"/>
    </location>
</feature>
<dbReference type="GO" id="GO:0019441">
    <property type="term" value="P:L-tryptophan catabolic process to kynurenine"/>
    <property type="evidence" value="ECO:0007669"/>
    <property type="project" value="InterPro"/>
</dbReference>
<dbReference type="SMR" id="A0A194W418"/>
<protein>
    <recommendedName>
        <fullName evidence="5">Cyclase</fullName>
    </recommendedName>
</protein>
<accession>A0A194W418</accession>
<dbReference type="InterPro" id="IPR007325">
    <property type="entry name" value="KFase/CYL"/>
</dbReference>
<dbReference type="GO" id="GO:0004061">
    <property type="term" value="F:arylformamidase activity"/>
    <property type="evidence" value="ECO:0007669"/>
    <property type="project" value="InterPro"/>
</dbReference>
<evidence type="ECO:0000313" key="4">
    <source>
        <dbReference type="Proteomes" id="UP000078559"/>
    </source>
</evidence>
<dbReference type="PANTHER" id="PTHR34861">
    <property type="match status" value="1"/>
</dbReference>
<gene>
    <name evidence="3" type="ORF">VM1G_06943</name>
</gene>
<feature type="compositionally biased region" description="Basic residues" evidence="2">
    <location>
        <begin position="11"/>
        <end position="23"/>
    </location>
</feature>
<evidence type="ECO:0000313" key="3">
    <source>
        <dbReference type="EMBL" id="KUI71012.1"/>
    </source>
</evidence>
<dbReference type="Pfam" id="PF04199">
    <property type="entry name" value="Cyclase"/>
    <property type="match status" value="1"/>
</dbReference>
<name>A0A194W418_CYTMA</name>
<reference evidence="3" key="1">
    <citation type="submission" date="2014-12" db="EMBL/GenBank/DDBJ databases">
        <title>Genome Sequence of Valsa Canker Pathogens Uncovers a Specific Adaption of Colonization on Woody Bark.</title>
        <authorList>
            <person name="Yin Z."/>
            <person name="Liu H."/>
            <person name="Gao X."/>
            <person name="Li Z."/>
            <person name="Song N."/>
            <person name="Ke X."/>
            <person name="Dai Q."/>
            <person name="Wu Y."/>
            <person name="Sun Y."/>
            <person name="Xu J.-R."/>
            <person name="Kang Z.K."/>
            <person name="Wang L."/>
            <person name="Huang L."/>
        </authorList>
    </citation>
    <scope>NUCLEOTIDE SEQUENCE [LARGE SCALE GENOMIC DNA]</scope>
    <source>
        <strain evidence="3">03-8</strain>
    </source>
</reference>
<sequence>MQKSPQDFKGRPKPSHTPKKKNMAPKLNENGIPSFDALPLREGDPHHSAWGLYGAGDELGTLNRLTDERVAAAARGEIRKGTRVSLNWPLDAQGEESGYFQRRLFHQELIHKAPRVVNDDVWTFNSQVSSQWDGFRHFAYQKEARFYNGVTLEDIHGRDGNGKKTTVNGIHAFSEQGIVGRGILIDFDSWRKEQDDPALKDFNCFETSPIPLKYLKACLAAQGTEVKFGDILFTRTGWHAQLSRLPEAELKASQALTPPHFGGVEQSEEMLRWIWENFSAVAGDQPSFEAWPTQEDYALHEVLLAGYGCPIGELFWLEKLAETCKKEGRWSFFVTSEPCNVPGGVASPPNILAIF</sequence>
<dbReference type="Proteomes" id="UP000078559">
    <property type="component" value="Chromosome 7"/>
</dbReference>
<proteinExistence type="inferred from homology"/>
<evidence type="ECO:0000256" key="1">
    <source>
        <dbReference type="ARBA" id="ARBA00007865"/>
    </source>
</evidence>
<evidence type="ECO:0008006" key="5">
    <source>
        <dbReference type="Google" id="ProtNLM"/>
    </source>
</evidence>
<dbReference type="Gene3D" id="3.50.30.50">
    <property type="entry name" value="Putative cyclase"/>
    <property type="match status" value="1"/>
</dbReference>
<comment type="similarity">
    <text evidence="1">Belongs to the Cyclase 1 superfamily.</text>
</comment>
<dbReference type="SUPFAM" id="SSF102198">
    <property type="entry name" value="Putative cyclase"/>
    <property type="match status" value="1"/>
</dbReference>
<evidence type="ECO:0000256" key="2">
    <source>
        <dbReference type="SAM" id="MobiDB-lite"/>
    </source>
</evidence>
<dbReference type="PANTHER" id="PTHR34861:SF11">
    <property type="entry name" value="CYCLASE"/>
    <property type="match status" value="1"/>
</dbReference>
<dbReference type="OrthoDB" id="5396at2759"/>
<dbReference type="AlphaFoldDB" id="A0A194W418"/>
<keyword evidence="4" id="KW-1185">Reference proteome</keyword>
<organism evidence="3 4">
    <name type="scientific">Cytospora mali</name>
    <name type="common">Apple Valsa canker fungus</name>
    <name type="synonym">Valsa mali</name>
    <dbReference type="NCBI Taxonomy" id="578113"/>
    <lineage>
        <taxon>Eukaryota</taxon>
        <taxon>Fungi</taxon>
        <taxon>Dikarya</taxon>
        <taxon>Ascomycota</taxon>
        <taxon>Pezizomycotina</taxon>
        <taxon>Sordariomycetes</taxon>
        <taxon>Sordariomycetidae</taxon>
        <taxon>Diaporthales</taxon>
        <taxon>Cytosporaceae</taxon>
        <taxon>Cytospora</taxon>
    </lineage>
</organism>
<dbReference type="EMBL" id="CM003104">
    <property type="protein sequence ID" value="KUI71012.1"/>
    <property type="molecule type" value="Genomic_DNA"/>
</dbReference>
<feature type="region of interest" description="Disordered" evidence="2">
    <location>
        <begin position="1"/>
        <end position="40"/>
    </location>
</feature>